<feature type="transmembrane region" description="Helical" evidence="1">
    <location>
        <begin position="12"/>
        <end position="29"/>
    </location>
</feature>
<sequence length="197" mass="22776">MNDLMEIALNQGISSLITVAVFILVYKYIDNAKKSTTEKFIEKTASNLEHITSSIDRTAAFIDNITSKIIQKDKEKCRIAIELSFISLNKALYDYAKETIINNNIDIKADIIKSNISHLVNNEYYKVYSTLALYQVNDERPSTAMKEEWKRELIEDIESIIFNDGLNTLDKINTMDIKLSIRIEDYSTYVYNKCFNK</sequence>
<keyword evidence="1" id="KW-0812">Transmembrane</keyword>
<evidence type="ECO:0000313" key="2">
    <source>
        <dbReference type="EMBL" id="QWM89631.1"/>
    </source>
</evidence>
<dbReference type="KEGG" id="vg:75691490"/>
<proteinExistence type="predicted"/>
<dbReference type="RefSeq" id="YP_010359203.1">
    <property type="nucleotide sequence ID" value="NC_062770.1"/>
</dbReference>
<evidence type="ECO:0000313" key="3">
    <source>
        <dbReference type="Proteomes" id="UP000827372"/>
    </source>
</evidence>
<dbReference type="Proteomes" id="UP000827372">
    <property type="component" value="Segment"/>
</dbReference>
<dbReference type="EMBL" id="MZ130480">
    <property type="protein sequence ID" value="QWM89631.1"/>
    <property type="molecule type" value="Genomic_DNA"/>
</dbReference>
<protein>
    <submittedName>
        <fullName evidence="2">Phage holin</fullName>
    </submittedName>
</protein>
<reference evidence="2 3" key="1">
    <citation type="submission" date="2021-04" db="EMBL/GenBank/DDBJ databases">
        <authorList>
            <person name="Shkoporov A.N."/>
            <person name="Stockdale S.R."/>
            <person name="Guerin E."/>
            <person name="Ross R.P."/>
            <person name="Hill C."/>
        </authorList>
    </citation>
    <scope>NUCLEOTIDE SEQUENCE [LARGE SCALE GENOMIC DNA]</scope>
    <source>
        <strain evidence="3">cr91_1</strain>
    </source>
</reference>
<keyword evidence="3" id="KW-1185">Reference proteome</keyword>
<keyword evidence="1" id="KW-0472">Membrane</keyword>
<name>A0AAE7RUG9_9CAUD</name>
<keyword evidence="1" id="KW-1133">Transmembrane helix</keyword>
<organism evidence="2 3">
    <name type="scientific">uncultured phage cr91_1</name>
    <dbReference type="NCBI Taxonomy" id="2986403"/>
    <lineage>
        <taxon>Viruses</taxon>
        <taxon>Duplodnaviria</taxon>
        <taxon>Heunggongvirae</taxon>
        <taxon>Uroviricota</taxon>
        <taxon>Caudoviricetes</taxon>
        <taxon>Crassvirales</taxon>
        <taxon>Intestiviridae</taxon>
        <taxon>Crudevirinae</taxon>
        <taxon>Drivevirus</taxon>
        <taxon>Drivevirus gastrointestinalis</taxon>
    </lineage>
</organism>
<accession>A0AAE7RUG9</accession>
<gene>
    <name evidence="2" type="primary">gp_16401</name>
</gene>
<evidence type="ECO:0000256" key="1">
    <source>
        <dbReference type="SAM" id="Phobius"/>
    </source>
</evidence>
<dbReference type="GeneID" id="75691490"/>